<feature type="domain" description="Disease resistance N-terminal" evidence="6">
    <location>
        <begin position="8"/>
        <end position="92"/>
    </location>
</feature>
<dbReference type="Gene3D" id="3.40.50.300">
    <property type="entry name" value="P-loop containing nucleotide triphosphate hydrolases"/>
    <property type="match status" value="1"/>
</dbReference>
<evidence type="ECO:0000256" key="4">
    <source>
        <dbReference type="ARBA" id="ARBA00022840"/>
    </source>
</evidence>
<evidence type="ECO:0000259" key="8">
    <source>
        <dbReference type="Pfam" id="PF23598"/>
    </source>
</evidence>
<evidence type="ECO:0000313" key="9">
    <source>
        <dbReference type="EMBL" id="KAK9923069.1"/>
    </source>
</evidence>
<feature type="domain" description="Disease resistance protein winged helix" evidence="7">
    <location>
        <begin position="442"/>
        <end position="514"/>
    </location>
</feature>
<dbReference type="InterPro" id="IPR058922">
    <property type="entry name" value="WHD_DRP"/>
</dbReference>
<dbReference type="SUPFAM" id="SSF52540">
    <property type="entry name" value="P-loop containing nucleoside triphosphate hydrolases"/>
    <property type="match status" value="1"/>
</dbReference>
<dbReference type="Gene3D" id="1.10.10.10">
    <property type="entry name" value="Winged helix-like DNA-binding domain superfamily/Winged helix DNA-binding domain"/>
    <property type="match status" value="1"/>
</dbReference>
<evidence type="ECO:0000256" key="3">
    <source>
        <dbReference type="ARBA" id="ARBA00022821"/>
    </source>
</evidence>
<dbReference type="EMBL" id="JBEDUW010000006">
    <property type="protein sequence ID" value="KAK9923069.1"/>
    <property type="molecule type" value="Genomic_DNA"/>
</dbReference>
<dbReference type="Pfam" id="PF23598">
    <property type="entry name" value="LRR_14"/>
    <property type="match status" value="1"/>
</dbReference>
<dbReference type="PROSITE" id="PS51450">
    <property type="entry name" value="LRR"/>
    <property type="match status" value="1"/>
</dbReference>
<dbReference type="Gene3D" id="1.10.8.430">
    <property type="entry name" value="Helical domain of apoptotic protease-activating factors"/>
    <property type="match status" value="1"/>
</dbReference>
<dbReference type="SUPFAM" id="SSF52058">
    <property type="entry name" value="L domain-like"/>
    <property type="match status" value="1"/>
</dbReference>
<keyword evidence="2" id="KW-0547">Nucleotide-binding</keyword>
<dbReference type="AlphaFoldDB" id="A0AAW1WHU1"/>
<dbReference type="Pfam" id="PF00931">
    <property type="entry name" value="NB-ARC"/>
    <property type="match status" value="1"/>
</dbReference>
<protein>
    <recommendedName>
        <fullName evidence="11">P-loop containing nucleoside triphosphate hydrolase, leucine-rich repeat domain, L</fullName>
    </recommendedName>
</protein>
<dbReference type="GO" id="GO:0051707">
    <property type="term" value="P:response to other organism"/>
    <property type="evidence" value="ECO:0007669"/>
    <property type="project" value="UniProtKB-ARBA"/>
</dbReference>
<dbReference type="InterPro" id="IPR036388">
    <property type="entry name" value="WH-like_DNA-bd_sf"/>
</dbReference>
<reference evidence="9 10" key="1">
    <citation type="journal article" date="2023" name="G3 (Bethesda)">
        <title>A chromosome-length genome assembly and annotation of blackberry (Rubus argutus, cv. 'Hillquist').</title>
        <authorList>
            <person name="Bruna T."/>
            <person name="Aryal R."/>
            <person name="Dudchenko O."/>
            <person name="Sargent D.J."/>
            <person name="Mead D."/>
            <person name="Buti M."/>
            <person name="Cavallini A."/>
            <person name="Hytonen T."/>
            <person name="Andres J."/>
            <person name="Pham M."/>
            <person name="Weisz D."/>
            <person name="Mascagni F."/>
            <person name="Usai G."/>
            <person name="Natali L."/>
            <person name="Bassil N."/>
            <person name="Fernandez G.E."/>
            <person name="Lomsadze A."/>
            <person name="Armour M."/>
            <person name="Olukolu B."/>
            <person name="Poorten T."/>
            <person name="Britton C."/>
            <person name="Davik J."/>
            <person name="Ashrafi H."/>
            <person name="Aiden E.L."/>
            <person name="Borodovsky M."/>
            <person name="Worthington M."/>
        </authorList>
    </citation>
    <scope>NUCLEOTIDE SEQUENCE [LARGE SCALE GENOMIC DNA]</scope>
    <source>
        <strain evidence="9">PI 553951</strain>
    </source>
</reference>
<dbReference type="GO" id="GO:0043531">
    <property type="term" value="F:ADP binding"/>
    <property type="evidence" value="ECO:0007669"/>
    <property type="project" value="InterPro"/>
</dbReference>
<evidence type="ECO:0000259" key="6">
    <source>
        <dbReference type="Pfam" id="PF18052"/>
    </source>
</evidence>
<feature type="domain" description="NB-ARC" evidence="5">
    <location>
        <begin position="200"/>
        <end position="358"/>
    </location>
</feature>
<dbReference type="Proteomes" id="UP001457282">
    <property type="component" value="Unassembled WGS sequence"/>
</dbReference>
<dbReference type="Gene3D" id="3.80.10.10">
    <property type="entry name" value="Ribonuclease Inhibitor"/>
    <property type="match status" value="1"/>
</dbReference>
<dbReference type="PRINTS" id="PR00364">
    <property type="entry name" value="DISEASERSIST"/>
</dbReference>
<dbReference type="InterPro" id="IPR032675">
    <property type="entry name" value="LRR_dom_sf"/>
</dbReference>
<organism evidence="9 10">
    <name type="scientific">Rubus argutus</name>
    <name type="common">Southern blackberry</name>
    <dbReference type="NCBI Taxonomy" id="59490"/>
    <lineage>
        <taxon>Eukaryota</taxon>
        <taxon>Viridiplantae</taxon>
        <taxon>Streptophyta</taxon>
        <taxon>Embryophyta</taxon>
        <taxon>Tracheophyta</taxon>
        <taxon>Spermatophyta</taxon>
        <taxon>Magnoliopsida</taxon>
        <taxon>eudicotyledons</taxon>
        <taxon>Gunneridae</taxon>
        <taxon>Pentapetalae</taxon>
        <taxon>rosids</taxon>
        <taxon>fabids</taxon>
        <taxon>Rosales</taxon>
        <taxon>Rosaceae</taxon>
        <taxon>Rosoideae</taxon>
        <taxon>Rosoideae incertae sedis</taxon>
        <taxon>Rubus</taxon>
    </lineage>
</organism>
<evidence type="ECO:0000256" key="1">
    <source>
        <dbReference type="ARBA" id="ARBA00022737"/>
    </source>
</evidence>
<dbReference type="PANTHER" id="PTHR36766:SF40">
    <property type="entry name" value="DISEASE RESISTANCE PROTEIN RGA3"/>
    <property type="match status" value="1"/>
</dbReference>
<comment type="caution">
    <text evidence="9">The sequence shown here is derived from an EMBL/GenBank/DDBJ whole genome shotgun (WGS) entry which is preliminary data.</text>
</comment>
<dbReference type="Gene3D" id="1.20.5.4130">
    <property type="match status" value="1"/>
</dbReference>
<keyword evidence="4" id="KW-0067">ATP-binding</keyword>
<evidence type="ECO:0000256" key="2">
    <source>
        <dbReference type="ARBA" id="ARBA00022741"/>
    </source>
</evidence>
<keyword evidence="3" id="KW-0611">Plant defense</keyword>
<dbReference type="InterPro" id="IPR002182">
    <property type="entry name" value="NB-ARC"/>
</dbReference>
<sequence length="959" mass="109841">MAEGLILVVLEQLTSIINKQERQLVKLGVVVKKEEVETLTRNFRAIQGVLKDAEERQVKDDSVRFWLDRLKDVSYEVEHVLDEWNTESLLLQIEQEGGDAPVATMNNVSPCIPAPFFCSGQVSRVDFSIDFAGKIQILNETLAIIAADRHNYNFQYTKSGGIEQIERQKSTSFVDKTFGRVDEEQLLVNMLLSESSQEAGTTPAVISIVGMGGIGKTTLAQLAYNDERVKANFTKRIWVCVSDPFDEINIAKAIIAGLDGGVNSISNDLETLSQCIRKCIARQKFLLVLDDVWNQDNRKWEKLRLPLENGTIGSKIIVTTRKDEVAMMMGAPDKMINLKVLSDENCWLLFRQIALANRKQDECKIFEPIGKEIVKKCKGLPLVAKTLGGLMRYKKTKKQWQDVLSDKIWELEVVEQQVFQPLLLSYYDLSPMIKRCLLYCVIFPKDHKIEKNILIELWMSQGYLSLVRKKEKTMIDIGELYFDNLVMRSFFQELEKDEIGNIKYCKMHDIVHDFLQFLTKDECSIVGAKGGEEKIELPAGNKYRHLTITFAGKGPFSVSFDNCKSLRTITGFDCKITSLGNPELILQLKYVRTLNLTNNLLEEVPKEVGGLVHLRYLDLSHNWGLKKLPDTLCNLVNLQILRLEECRRLEELPEDMGKLTNLRHLHVRVCVRLKLPKTIGRLTSVETLDWVNIWGHDDVIDNNEAVFKLSDLRNMDHLKGTLWICLKGKGQLKDAASDADRAKLVNKKHLLSLWLEFWDPDDGSSMIQEEILSALQPNPNLESLEIWNYSGTTLCPYWMKNMNNLTRLEFHICGVCEVVPLSVLGNLGSLETLNFYYTDKVKKVEFENSTSSSSLEQVLFPSLKHLMFDWMFEWEEWSDLDQESDCVAMPFLSTLEISYCSKLKALPQFLRKTQLQELTIYESEILSQSCKNTQGKEWPPNILIDNETVQKDGVWIQQE</sequence>
<dbReference type="Pfam" id="PF23559">
    <property type="entry name" value="WHD_DRP"/>
    <property type="match status" value="1"/>
</dbReference>
<gene>
    <name evidence="9" type="ORF">M0R45_031503</name>
</gene>
<dbReference type="InterPro" id="IPR055414">
    <property type="entry name" value="LRR_R13L4/SHOC2-like"/>
</dbReference>
<dbReference type="GO" id="GO:0005524">
    <property type="term" value="F:ATP binding"/>
    <property type="evidence" value="ECO:0007669"/>
    <property type="project" value="UniProtKB-KW"/>
</dbReference>
<dbReference type="FunFam" id="1.10.10.10:FF:000322">
    <property type="entry name" value="Probable disease resistance protein At1g63360"/>
    <property type="match status" value="1"/>
</dbReference>
<evidence type="ECO:0000313" key="10">
    <source>
        <dbReference type="Proteomes" id="UP001457282"/>
    </source>
</evidence>
<accession>A0AAW1WHU1</accession>
<evidence type="ECO:0008006" key="11">
    <source>
        <dbReference type="Google" id="ProtNLM"/>
    </source>
</evidence>
<dbReference type="FunFam" id="3.40.50.300:FF:001091">
    <property type="entry name" value="Probable disease resistance protein At1g61300"/>
    <property type="match status" value="1"/>
</dbReference>
<feature type="domain" description="Disease resistance R13L4/SHOC-2-like LRR" evidence="8">
    <location>
        <begin position="566"/>
        <end position="902"/>
    </location>
</feature>
<evidence type="ECO:0000259" key="5">
    <source>
        <dbReference type="Pfam" id="PF00931"/>
    </source>
</evidence>
<dbReference type="InterPro" id="IPR027417">
    <property type="entry name" value="P-loop_NTPase"/>
</dbReference>
<proteinExistence type="predicted"/>
<name>A0AAW1WHU1_RUBAR</name>
<evidence type="ECO:0000259" key="7">
    <source>
        <dbReference type="Pfam" id="PF23559"/>
    </source>
</evidence>
<dbReference type="Pfam" id="PF18052">
    <property type="entry name" value="Rx_N"/>
    <property type="match status" value="1"/>
</dbReference>
<dbReference type="PANTHER" id="PTHR36766">
    <property type="entry name" value="PLANT BROAD-SPECTRUM MILDEW RESISTANCE PROTEIN RPW8"/>
    <property type="match status" value="1"/>
</dbReference>
<dbReference type="InterPro" id="IPR042197">
    <property type="entry name" value="Apaf_helical"/>
</dbReference>
<dbReference type="InterPro" id="IPR001611">
    <property type="entry name" value="Leu-rich_rpt"/>
</dbReference>
<dbReference type="InterPro" id="IPR041118">
    <property type="entry name" value="Rx_N"/>
</dbReference>
<keyword evidence="1" id="KW-0677">Repeat</keyword>
<dbReference type="GO" id="GO:0006952">
    <property type="term" value="P:defense response"/>
    <property type="evidence" value="ECO:0007669"/>
    <property type="project" value="UniProtKB-KW"/>
</dbReference>
<keyword evidence="10" id="KW-1185">Reference proteome</keyword>